<dbReference type="GO" id="GO:0006813">
    <property type="term" value="P:potassium ion transport"/>
    <property type="evidence" value="ECO:0007669"/>
    <property type="project" value="InterPro"/>
</dbReference>
<accession>A0AAW4VM14</accession>
<dbReference type="Gene3D" id="3.40.50.720">
    <property type="entry name" value="NAD(P)-binding Rossmann-like Domain"/>
    <property type="match status" value="1"/>
</dbReference>
<protein>
    <submittedName>
        <fullName evidence="4">NAD-binding protein</fullName>
    </submittedName>
</protein>
<dbReference type="PANTHER" id="PTHR43833:SF5">
    <property type="entry name" value="TRK SYSTEM POTASSIUM UPTAKE PROTEIN TRKA"/>
    <property type="match status" value="1"/>
</dbReference>
<evidence type="ECO:0000256" key="2">
    <source>
        <dbReference type="ARBA" id="ARBA00023065"/>
    </source>
</evidence>
<keyword evidence="2" id="KW-0406">Ion transport</keyword>
<dbReference type="SUPFAM" id="SSF51735">
    <property type="entry name" value="NAD(P)-binding Rossmann-fold domains"/>
    <property type="match status" value="1"/>
</dbReference>
<feature type="domain" description="RCK N-terminal" evidence="3">
    <location>
        <begin position="1"/>
        <end position="75"/>
    </location>
</feature>
<gene>
    <name evidence="4" type="ORF">LJD74_11780</name>
</gene>
<evidence type="ECO:0000313" key="4">
    <source>
        <dbReference type="EMBL" id="MCB8562668.1"/>
    </source>
</evidence>
<dbReference type="Pfam" id="PF02254">
    <property type="entry name" value="TrkA_N"/>
    <property type="match status" value="1"/>
</dbReference>
<dbReference type="InterPro" id="IPR050721">
    <property type="entry name" value="Trk_Ktr_HKT_K-transport"/>
</dbReference>
<dbReference type="InterPro" id="IPR036291">
    <property type="entry name" value="NAD(P)-bd_dom_sf"/>
</dbReference>
<dbReference type="PANTHER" id="PTHR43833">
    <property type="entry name" value="POTASSIUM CHANNEL PROTEIN 2-RELATED-RELATED"/>
    <property type="match status" value="1"/>
</dbReference>
<evidence type="ECO:0000313" key="5">
    <source>
        <dbReference type="Proteomes" id="UP001197827"/>
    </source>
</evidence>
<dbReference type="PROSITE" id="PS51201">
    <property type="entry name" value="RCK_N"/>
    <property type="match status" value="1"/>
</dbReference>
<name>A0AAW4VM14_9FIRM</name>
<dbReference type="InterPro" id="IPR003148">
    <property type="entry name" value="RCK_N"/>
</dbReference>
<dbReference type="EMBL" id="JAJDKQ010000027">
    <property type="protein sequence ID" value="MCB8562668.1"/>
    <property type="molecule type" value="Genomic_DNA"/>
</dbReference>
<evidence type="ECO:0000256" key="1">
    <source>
        <dbReference type="ARBA" id="ARBA00022448"/>
    </source>
</evidence>
<organism evidence="4 5">
    <name type="scientific">Faecalibacillus intestinalis</name>
    <dbReference type="NCBI Taxonomy" id="1982626"/>
    <lineage>
        <taxon>Bacteria</taxon>
        <taxon>Bacillati</taxon>
        <taxon>Bacillota</taxon>
        <taxon>Erysipelotrichia</taxon>
        <taxon>Erysipelotrichales</taxon>
        <taxon>Coprobacillaceae</taxon>
        <taxon>Faecalibacillus</taxon>
    </lineage>
</organism>
<comment type="caution">
    <text evidence="4">The sequence shown here is derived from an EMBL/GenBank/DDBJ whole genome shotgun (WGS) entry which is preliminary data.</text>
</comment>
<dbReference type="Proteomes" id="UP001197827">
    <property type="component" value="Unassembled WGS sequence"/>
</dbReference>
<proteinExistence type="predicted"/>
<keyword evidence="1" id="KW-0813">Transport</keyword>
<reference evidence="4" key="1">
    <citation type="submission" date="2021-10" db="EMBL/GenBank/DDBJ databases">
        <title>Collection of gut derived symbiotic bacterial strains cultured from healthy donors.</title>
        <authorList>
            <person name="Lin H."/>
            <person name="Littmann E."/>
            <person name="Kohout C."/>
            <person name="Pamer E.G."/>
        </authorList>
    </citation>
    <scope>NUCLEOTIDE SEQUENCE</scope>
    <source>
        <strain evidence="4">DFI.5.2</strain>
    </source>
</reference>
<evidence type="ECO:0000259" key="3">
    <source>
        <dbReference type="PROSITE" id="PS51201"/>
    </source>
</evidence>
<dbReference type="AlphaFoldDB" id="A0AAW4VM14"/>
<sequence length="138" mass="15589">MHGDGSDDELLNEEGIENTDAVLALTGLDEENIVLSLSAKSLYHKKTIAKVTRMNYTGLSDVLKVDSIVAPKKIVASQIIRYVRAKMTKDHDSAVKTLYKIVDGEVEAVEFKVTEHFNYLQQQDLWLLIIVNGHYFHK</sequence>